<evidence type="ECO:0000256" key="9">
    <source>
        <dbReference type="ARBA" id="ARBA00024486"/>
    </source>
</evidence>
<comment type="catalytic activity">
    <reaction evidence="19">
        <text>O(6)-methyl-dGTP + H2O = O(6)-methyl-dGMP + diphosphate + H(+)</text>
        <dbReference type="Rhea" id="RHEA:67600"/>
        <dbReference type="ChEBI" id="CHEBI:15377"/>
        <dbReference type="ChEBI" id="CHEBI:15378"/>
        <dbReference type="ChEBI" id="CHEBI:33019"/>
        <dbReference type="ChEBI" id="CHEBI:169974"/>
        <dbReference type="ChEBI" id="CHEBI:169975"/>
    </reaction>
    <physiologicalReaction direction="left-to-right" evidence="19">
        <dbReference type="Rhea" id="RHEA:67601"/>
    </physiologicalReaction>
</comment>
<evidence type="ECO:0000256" key="16">
    <source>
        <dbReference type="ARBA" id="ARBA00031927"/>
    </source>
</evidence>
<evidence type="ECO:0000256" key="7">
    <source>
        <dbReference type="ARBA" id="ARBA00024448"/>
    </source>
</evidence>
<evidence type="ECO:0000256" key="20">
    <source>
        <dbReference type="ARBA" id="ARBA00049032"/>
    </source>
</evidence>
<dbReference type="Gene3D" id="3.90.79.10">
    <property type="entry name" value="Nucleoside Triphosphate Pyrophosphohydrolase"/>
    <property type="match status" value="1"/>
</dbReference>
<sequence length="162" mass="18069">MAEPEPLRRVCVAYLLRDHGGTTQVLLGRKKRGLGVGYYVGLGGKFEEGETEGDAMVREIEEESGLSVRPSALDRRGDLRYLFPSRPSWSQRSTVFVVRDWAGEPRGSDELDPEWFDLADLPLGDMWDDARFWLPGVLAGGQVEREFVFADDLATVVHPTGS</sequence>
<comment type="cofactor">
    <cofactor evidence="1">
        <name>Mg(2+)</name>
        <dbReference type="ChEBI" id="CHEBI:18420"/>
    </cofactor>
</comment>
<evidence type="ECO:0000256" key="8">
    <source>
        <dbReference type="ARBA" id="ARBA00024459"/>
    </source>
</evidence>
<keyword evidence="5" id="KW-0378">Hydrolase</keyword>
<evidence type="ECO:0000256" key="5">
    <source>
        <dbReference type="ARBA" id="ARBA00022801"/>
    </source>
</evidence>
<evidence type="ECO:0000313" key="23">
    <source>
        <dbReference type="EMBL" id="GAA4669490.1"/>
    </source>
</evidence>
<protein>
    <recommendedName>
        <fullName evidence="12">Oxidized purine nucleoside triphosphate hydrolase</fullName>
        <ecNumber evidence="11">3.6.1.56</ecNumber>
    </recommendedName>
    <alternativeName>
        <fullName evidence="16">2-hydroxy-dATP diphosphatase</fullName>
    </alternativeName>
    <alternativeName>
        <fullName evidence="15">7,8-dihydro-8-oxoguanine triphosphatase</fullName>
    </alternativeName>
    <alternativeName>
        <fullName evidence="14">8-oxo-dGTPase</fullName>
    </alternativeName>
    <alternativeName>
        <fullName evidence="17">Methylated purine nucleoside triphosphate hydrolase</fullName>
    </alternativeName>
    <alternativeName>
        <fullName evidence="13">Nucleoside diphosphate-linked moiety X motif 1</fullName>
    </alternativeName>
</protein>
<evidence type="ECO:0000256" key="4">
    <source>
        <dbReference type="ARBA" id="ARBA00022723"/>
    </source>
</evidence>
<dbReference type="EMBL" id="BAABLM010000002">
    <property type="protein sequence ID" value="GAA4669490.1"/>
    <property type="molecule type" value="Genomic_DNA"/>
</dbReference>
<evidence type="ECO:0000256" key="1">
    <source>
        <dbReference type="ARBA" id="ARBA00001946"/>
    </source>
</evidence>
<accession>A0ABP8VQZ2</accession>
<keyword evidence="6" id="KW-0460">Magnesium</keyword>
<dbReference type="Pfam" id="PF00293">
    <property type="entry name" value="NUDIX"/>
    <property type="match status" value="1"/>
</dbReference>
<proteinExistence type="inferred from homology"/>
<evidence type="ECO:0000259" key="22">
    <source>
        <dbReference type="PROSITE" id="PS51462"/>
    </source>
</evidence>
<comment type="catalytic activity">
    <reaction evidence="9">
        <text>8-oxo-dGTP + H2O = 8-oxo-dGMP + diphosphate + H(+)</text>
        <dbReference type="Rhea" id="RHEA:31575"/>
        <dbReference type="ChEBI" id="CHEBI:15377"/>
        <dbReference type="ChEBI" id="CHEBI:15378"/>
        <dbReference type="ChEBI" id="CHEBI:33019"/>
        <dbReference type="ChEBI" id="CHEBI:63224"/>
        <dbReference type="ChEBI" id="CHEBI:77896"/>
    </reaction>
    <physiologicalReaction direction="left-to-right" evidence="9">
        <dbReference type="Rhea" id="RHEA:31576"/>
    </physiologicalReaction>
</comment>
<evidence type="ECO:0000256" key="11">
    <source>
        <dbReference type="ARBA" id="ARBA00026103"/>
    </source>
</evidence>
<comment type="catalytic activity">
    <reaction evidence="8">
        <text>2-oxo-dATP + H2O = 2-oxo-dAMP + diphosphate + H(+)</text>
        <dbReference type="Rhea" id="RHEA:31583"/>
        <dbReference type="ChEBI" id="CHEBI:15377"/>
        <dbReference type="ChEBI" id="CHEBI:15378"/>
        <dbReference type="ChEBI" id="CHEBI:33019"/>
        <dbReference type="ChEBI" id="CHEBI:63212"/>
        <dbReference type="ChEBI" id="CHEBI:77897"/>
        <dbReference type="EC" id="3.6.1.56"/>
    </reaction>
    <physiologicalReaction direction="left-to-right" evidence="8">
        <dbReference type="Rhea" id="RHEA:31584"/>
    </physiologicalReaction>
</comment>
<keyword evidence="4" id="KW-0479">Metal-binding</keyword>
<dbReference type="InterPro" id="IPR020084">
    <property type="entry name" value="NUDIX_hydrolase_CS"/>
</dbReference>
<dbReference type="InterPro" id="IPR015797">
    <property type="entry name" value="NUDIX_hydrolase-like_dom_sf"/>
</dbReference>
<evidence type="ECO:0000256" key="13">
    <source>
        <dbReference type="ARBA" id="ARBA00029673"/>
    </source>
</evidence>
<evidence type="ECO:0000256" key="6">
    <source>
        <dbReference type="ARBA" id="ARBA00022842"/>
    </source>
</evidence>
<dbReference type="PRINTS" id="PR01403">
    <property type="entry name" value="8OXTPHPHTASE"/>
</dbReference>
<feature type="domain" description="Nudix hydrolase" evidence="22">
    <location>
        <begin position="6"/>
        <end position="139"/>
    </location>
</feature>
<comment type="caution">
    <text evidence="23">The sequence shown here is derived from an EMBL/GenBank/DDBJ whole genome shotgun (WGS) entry which is preliminary data.</text>
</comment>
<evidence type="ECO:0000256" key="19">
    <source>
        <dbReference type="ARBA" id="ARBA00048894"/>
    </source>
</evidence>
<dbReference type="PROSITE" id="PS51462">
    <property type="entry name" value="NUDIX"/>
    <property type="match status" value="1"/>
</dbReference>
<evidence type="ECO:0000256" key="18">
    <source>
        <dbReference type="ARBA" id="ARBA00048002"/>
    </source>
</evidence>
<gene>
    <name evidence="23" type="ORF">GCM10025780_10880</name>
</gene>
<comment type="catalytic activity">
    <reaction evidence="10">
        <text>2-oxo-ATP + H2O = 2-oxo-AMP + diphosphate + H(+)</text>
        <dbReference type="Rhea" id="RHEA:67392"/>
        <dbReference type="ChEBI" id="CHEBI:15377"/>
        <dbReference type="ChEBI" id="CHEBI:15378"/>
        <dbReference type="ChEBI" id="CHEBI:33019"/>
        <dbReference type="ChEBI" id="CHEBI:71395"/>
        <dbReference type="ChEBI" id="CHEBI:172878"/>
    </reaction>
    <physiologicalReaction direction="left-to-right" evidence="10">
        <dbReference type="Rhea" id="RHEA:67393"/>
    </physiologicalReaction>
</comment>
<comment type="catalytic activity">
    <reaction evidence="20">
        <text>N(6)-methyl-dATP + H2O = N(6)-methyl-dAMP + diphosphate + H(+)</text>
        <dbReference type="Rhea" id="RHEA:67604"/>
        <dbReference type="ChEBI" id="CHEBI:15377"/>
        <dbReference type="ChEBI" id="CHEBI:15378"/>
        <dbReference type="ChEBI" id="CHEBI:33019"/>
        <dbReference type="ChEBI" id="CHEBI:169976"/>
        <dbReference type="ChEBI" id="CHEBI:172872"/>
    </reaction>
    <physiologicalReaction direction="left-to-right" evidence="20">
        <dbReference type="Rhea" id="RHEA:67605"/>
    </physiologicalReaction>
</comment>
<evidence type="ECO:0000313" key="24">
    <source>
        <dbReference type="Proteomes" id="UP001501295"/>
    </source>
</evidence>
<dbReference type="Proteomes" id="UP001501295">
    <property type="component" value="Unassembled WGS sequence"/>
</dbReference>
<evidence type="ECO:0000256" key="21">
    <source>
        <dbReference type="ARBA" id="ARBA00053094"/>
    </source>
</evidence>
<dbReference type="PANTHER" id="PTHR43758:SF2">
    <property type="entry name" value="OXIDIZED PURINE NUCLEOSIDE TRIPHOSPHATE HYDROLASE"/>
    <property type="match status" value="1"/>
</dbReference>
<comment type="catalytic activity">
    <reaction evidence="18">
        <text>N(6)-methyl-ATP + H2O = N(6)-methyl-AMP + diphosphate + H(+)</text>
        <dbReference type="Rhea" id="RHEA:67608"/>
        <dbReference type="ChEBI" id="CHEBI:15377"/>
        <dbReference type="ChEBI" id="CHEBI:15378"/>
        <dbReference type="ChEBI" id="CHEBI:33019"/>
        <dbReference type="ChEBI" id="CHEBI:144842"/>
        <dbReference type="ChEBI" id="CHEBI:172873"/>
    </reaction>
    <physiologicalReaction direction="left-to-right" evidence="18">
        <dbReference type="Rhea" id="RHEA:67609"/>
    </physiologicalReaction>
</comment>
<reference evidence="24" key="1">
    <citation type="journal article" date="2019" name="Int. J. Syst. Evol. Microbiol.">
        <title>The Global Catalogue of Microorganisms (GCM) 10K type strain sequencing project: providing services to taxonomists for standard genome sequencing and annotation.</title>
        <authorList>
            <consortium name="The Broad Institute Genomics Platform"/>
            <consortium name="The Broad Institute Genome Sequencing Center for Infectious Disease"/>
            <person name="Wu L."/>
            <person name="Ma J."/>
        </authorList>
    </citation>
    <scope>NUCLEOTIDE SEQUENCE [LARGE SCALE GENOMIC DNA]</scope>
    <source>
        <strain evidence="24">JCM 18956</strain>
    </source>
</reference>
<evidence type="ECO:0000256" key="17">
    <source>
        <dbReference type="ARBA" id="ARBA00032071"/>
    </source>
</evidence>
<dbReference type="SUPFAM" id="SSF55811">
    <property type="entry name" value="Nudix"/>
    <property type="match status" value="1"/>
</dbReference>
<dbReference type="InterPro" id="IPR003563">
    <property type="entry name" value="8ODP"/>
</dbReference>
<dbReference type="PROSITE" id="PS00893">
    <property type="entry name" value="NUDIX_BOX"/>
    <property type="match status" value="1"/>
</dbReference>
<dbReference type="InterPro" id="IPR000086">
    <property type="entry name" value="NUDIX_hydrolase_dom"/>
</dbReference>
<comment type="function">
    <text evidence="21">Oxidized purine nucleoside triphosphate hydrolase which is a prominent sanitizer of the oxidized nucleotide pool. Catalyzes the hydrolysis of 2-oxo-dATP (2-hydroxy-dATP) into 2-oxo-dAMP. Also has a significant hydrolase activity toward 2-oxo-ATP, 8-oxo-dGTP and 8-oxo-dATP. Through the hydrolysis of oxidized purine nucleoside triphosphates, prevents their incorporation into DNA and the subsequent transversions A:T to C:G and G:C to T:A. Also catalyzes the hydrolysis of methylated purine nucleoside triphosphate preventing their integration into DNA. Through this antimutagenic activity protects cells from oxidative stress.</text>
</comment>
<evidence type="ECO:0000256" key="3">
    <source>
        <dbReference type="ARBA" id="ARBA00011245"/>
    </source>
</evidence>
<dbReference type="RefSeq" id="WP_345374136.1">
    <property type="nucleotide sequence ID" value="NZ_BAABLM010000002.1"/>
</dbReference>
<name>A0ABP8VQZ2_9MICO</name>
<comment type="subunit">
    <text evidence="3">Monomer.</text>
</comment>
<comment type="catalytic activity">
    <reaction evidence="7">
        <text>8-oxo-dATP + H2O = 8-oxo-dAMP + diphosphate + H(+)</text>
        <dbReference type="Rhea" id="RHEA:65396"/>
        <dbReference type="ChEBI" id="CHEBI:15377"/>
        <dbReference type="ChEBI" id="CHEBI:15378"/>
        <dbReference type="ChEBI" id="CHEBI:33019"/>
        <dbReference type="ChEBI" id="CHEBI:71361"/>
        <dbReference type="ChEBI" id="CHEBI:172871"/>
    </reaction>
    <physiologicalReaction direction="left-to-right" evidence="7">
        <dbReference type="Rhea" id="RHEA:65397"/>
    </physiologicalReaction>
</comment>
<evidence type="ECO:0000256" key="10">
    <source>
        <dbReference type="ARBA" id="ARBA00024596"/>
    </source>
</evidence>
<dbReference type="PANTHER" id="PTHR43758">
    <property type="entry name" value="7,8-DIHYDRO-8-OXOGUANINE TRIPHOSPHATASE"/>
    <property type="match status" value="1"/>
</dbReference>
<dbReference type="CDD" id="cd03427">
    <property type="entry name" value="NUDIX_MTH1_Nudt1"/>
    <property type="match status" value="1"/>
</dbReference>
<evidence type="ECO:0000256" key="2">
    <source>
        <dbReference type="ARBA" id="ARBA00005582"/>
    </source>
</evidence>
<comment type="similarity">
    <text evidence="2">Belongs to the Nudix hydrolase family.</text>
</comment>
<evidence type="ECO:0000256" key="14">
    <source>
        <dbReference type="ARBA" id="ARBA00030634"/>
    </source>
</evidence>
<organism evidence="23 24">
    <name type="scientific">Frondihabitans cladoniiphilus</name>
    <dbReference type="NCBI Taxonomy" id="715785"/>
    <lineage>
        <taxon>Bacteria</taxon>
        <taxon>Bacillati</taxon>
        <taxon>Actinomycetota</taxon>
        <taxon>Actinomycetes</taxon>
        <taxon>Micrococcales</taxon>
        <taxon>Microbacteriaceae</taxon>
        <taxon>Frondihabitans</taxon>
    </lineage>
</organism>
<evidence type="ECO:0000256" key="12">
    <source>
        <dbReference type="ARBA" id="ARBA00026218"/>
    </source>
</evidence>
<keyword evidence="24" id="KW-1185">Reference proteome</keyword>
<evidence type="ECO:0000256" key="15">
    <source>
        <dbReference type="ARBA" id="ARBA00030682"/>
    </source>
</evidence>
<dbReference type="EC" id="3.6.1.56" evidence="11"/>